<keyword evidence="11" id="KW-1185">Reference proteome</keyword>
<dbReference type="Pfam" id="PF26314">
    <property type="entry name" value="MptA_B_family"/>
    <property type="match status" value="1"/>
</dbReference>
<evidence type="ECO:0000256" key="9">
    <source>
        <dbReference type="SAM" id="Phobius"/>
    </source>
</evidence>
<feature type="transmembrane region" description="Helical" evidence="9">
    <location>
        <begin position="548"/>
        <end position="569"/>
    </location>
</feature>
<comment type="similarity">
    <text evidence="7">Belongs to the MptA/B family.</text>
</comment>
<evidence type="ECO:0000256" key="3">
    <source>
        <dbReference type="ARBA" id="ARBA00022679"/>
    </source>
</evidence>
<keyword evidence="6 9" id="KW-0472">Membrane</keyword>
<evidence type="ECO:0000256" key="6">
    <source>
        <dbReference type="ARBA" id="ARBA00023136"/>
    </source>
</evidence>
<keyword evidence="4 9" id="KW-0812">Transmembrane</keyword>
<feature type="compositionally biased region" description="Polar residues" evidence="8">
    <location>
        <begin position="389"/>
        <end position="424"/>
    </location>
</feature>
<name>A0ABQ4CZU4_9ACTN</name>
<evidence type="ECO:0000256" key="1">
    <source>
        <dbReference type="ARBA" id="ARBA00004141"/>
    </source>
</evidence>
<feature type="region of interest" description="Disordered" evidence="8">
    <location>
        <begin position="254"/>
        <end position="427"/>
    </location>
</feature>
<dbReference type="NCBIfam" id="NF038066">
    <property type="entry name" value="MptB"/>
    <property type="match status" value="2"/>
</dbReference>
<evidence type="ECO:0000256" key="7">
    <source>
        <dbReference type="ARBA" id="ARBA00043987"/>
    </source>
</evidence>
<feature type="transmembrane region" description="Helical" evidence="9">
    <location>
        <begin position="49"/>
        <end position="69"/>
    </location>
</feature>
<reference evidence="10 11" key="1">
    <citation type="submission" date="2021-01" db="EMBL/GenBank/DDBJ databases">
        <title>Whole genome shotgun sequence of Asanoa siamensis NBRC 107932.</title>
        <authorList>
            <person name="Komaki H."/>
            <person name="Tamura T."/>
        </authorList>
    </citation>
    <scope>NUCLEOTIDE SEQUENCE [LARGE SCALE GENOMIC DNA]</scope>
    <source>
        <strain evidence="10 11">NBRC 107932</strain>
    </source>
</reference>
<feature type="compositionally biased region" description="Polar residues" evidence="8">
    <location>
        <begin position="302"/>
        <end position="327"/>
    </location>
</feature>
<evidence type="ECO:0000256" key="5">
    <source>
        <dbReference type="ARBA" id="ARBA00022989"/>
    </source>
</evidence>
<comment type="caution">
    <text evidence="10">The sequence shown here is derived from an EMBL/GenBank/DDBJ whole genome shotgun (WGS) entry which is preliminary data.</text>
</comment>
<feature type="transmembrane region" description="Helical" evidence="9">
    <location>
        <begin position="643"/>
        <end position="667"/>
    </location>
</feature>
<gene>
    <name evidence="10" type="ORF">Asi02nite_63080</name>
</gene>
<feature type="region of interest" description="Disordered" evidence="8">
    <location>
        <begin position="613"/>
        <end position="633"/>
    </location>
</feature>
<feature type="transmembrane region" description="Helical" evidence="9">
    <location>
        <begin position="515"/>
        <end position="536"/>
    </location>
</feature>
<organism evidence="10 11">
    <name type="scientific">Asanoa siamensis</name>
    <dbReference type="NCBI Taxonomy" id="926357"/>
    <lineage>
        <taxon>Bacteria</taxon>
        <taxon>Bacillati</taxon>
        <taxon>Actinomycetota</taxon>
        <taxon>Actinomycetes</taxon>
        <taxon>Micromonosporales</taxon>
        <taxon>Micromonosporaceae</taxon>
        <taxon>Asanoa</taxon>
    </lineage>
</organism>
<protein>
    <recommendedName>
        <fullName evidence="12">Alpha-1,6-mannosyltransferase</fullName>
    </recommendedName>
</protein>
<evidence type="ECO:0000256" key="4">
    <source>
        <dbReference type="ARBA" id="ARBA00022692"/>
    </source>
</evidence>
<feature type="transmembrane region" description="Helical" evidence="9">
    <location>
        <begin position="81"/>
        <end position="101"/>
    </location>
</feature>
<sequence>MRGLDSPWGLRVTGLVGVAVVAAGAYGAGALPGRDPGLGLRGPGTPGVGFWLGLTGWVVGLAILSGAWWRIGRRLDGVSSRWVLGTGALWATPLLLAPALASRDVYSYACQGEIWRSALDPYAVGAVDGGCPWVDAVPDLWQHTPAPYGPVGVVLSGLAAAVARGAGDHQLLVAVTLLRVVALIGGVLIAGYAGRLASAIGVSPVAARWLGLLSPLVAVHLVSGAHNDALTAGLIVAALAVAVPATAARRDPAGTAAAGTTARGPAVPAGTAAEAVQAQTPAGPAAHDQSPATPAGPTTTALHTQTPAGPAAHTQSPAGPSTHTQSPAGPAAHAQSPAGPATHANSPAPGGPAGTPAQAPSPGGLAAPDETTWTGSRGPATTVPAAHASTVSTGSDSNHAVITQSTARTSANIPSQVNGEQSPRSVGGHAWGAAVAAGTLLGLAVGVKVTAIIVLPFVVLLVAGRRISRGAPAAGGIARAAGVVTASGVLVFAAATLAAGLDLGWVRALSDTGSLVQWTSLPTGVGMAAGYLLRAVGQPEGVDTAVSVARAVGIAALALIALGLCWRALRATLRLREADGVEDASAADPEQHHQGAVPLAEATNLHHDHRLTDATHQHTPGPGADREHGSGEGRRQVVAAAGWSLAAAAVLLPVFYPWYALVPLAVLACATKPGRTRNALAVAAVGVTALTLPNGLGIPVLTKLPGALADVAIVAAAATYFLRRRRRNSQDEPVPATGDR</sequence>
<proteinExistence type="inferred from homology"/>
<evidence type="ECO:0000256" key="8">
    <source>
        <dbReference type="SAM" id="MobiDB-lite"/>
    </source>
</evidence>
<feature type="transmembrane region" description="Helical" evidence="9">
    <location>
        <begin position="146"/>
        <end position="164"/>
    </location>
</feature>
<accession>A0ABQ4CZU4</accession>
<feature type="compositionally biased region" description="Basic and acidic residues" evidence="8">
    <location>
        <begin position="624"/>
        <end position="633"/>
    </location>
</feature>
<evidence type="ECO:0008006" key="12">
    <source>
        <dbReference type="Google" id="ProtNLM"/>
    </source>
</evidence>
<keyword evidence="3" id="KW-0808">Transferase</keyword>
<feature type="transmembrane region" description="Helical" evidence="9">
    <location>
        <begin position="679"/>
        <end position="698"/>
    </location>
</feature>
<evidence type="ECO:0000313" key="10">
    <source>
        <dbReference type="EMBL" id="GIF76790.1"/>
    </source>
</evidence>
<feature type="compositionally biased region" description="Low complexity" evidence="8">
    <location>
        <begin position="291"/>
        <end position="301"/>
    </location>
</feature>
<dbReference type="InterPro" id="IPR049829">
    <property type="entry name" value="MptA/B-like"/>
</dbReference>
<dbReference type="Proteomes" id="UP000604117">
    <property type="component" value="Unassembled WGS sequence"/>
</dbReference>
<feature type="transmembrane region" description="Helical" evidence="9">
    <location>
        <begin position="171"/>
        <end position="193"/>
    </location>
</feature>
<feature type="transmembrane region" description="Helical" evidence="9">
    <location>
        <begin position="704"/>
        <end position="722"/>
    </location>
</feature>
<feature type="transmembrane region" description="Helical" evidence="9">
    <location>
        <begin position="431"/>
        <end position="464"/>
    </location>
</feature>
<keyword evidence="2" id="KW-0328">Glycosyltransferase</keyword>
<feature type="compositionally biased region" description="Low complexity" evidence="8">
    <location>
        <begin position="344"/>
        <end position="364"/>
    </location>
</feature>
<feature type="transmembrane region" description="Helical" evidence="9">
    <location>
        <begin position="12"/>
        <end position="29"/>
    </location>
</feature>
<keyword evidence="5 9" id="KW-1133">Transmembrane helix</keyword>
<dbReference type="EMBL" id="BONE01000070">
    <property type="protein sequence ID" value="GIF76790.1"/>
    <property type="molecule type" value="Genomic_DNA"/>
</dbReference>
<dbReference type="RefSeq" id="WP_203717658.1">
    <property type="nucleotide sequence ID" value="NZ_BONE01000070.1"/>
</dbReference>
<comment type="subcellular location">
    <subcellularLocation>
        <location evidence="1">Membrane</location>
        <topology evidence="1">Multi-pass membrane protein</topology>
    </subcellularLocation>
</comment>
<evidence type="ECO:0000313" key="11">
    <source>
        <dbReference type="Proteomes" id="UP000604117"/>
    </source>
</evidence>
<evidence type="ECO:0000256" key="2">
    <source>
        <dbReference type="ARBA" id="ARBA00022676"/>
    </source>
</evidence>
<feature type="compositionally biased region" description="Low complexity" evidence="8">
    <location>
        <begin position="254"/>
        <end position="273"/>
    </location>
</feature>
<feature type="transmembrane region" description="Helical" evidence="9">
    <location>
        <begin position="476"/>
        <end position="495"/>
    </location>
</feature>